<dbReference type="Proteomes" id="UP001528823">
    <property type="component" value="Unassembled WGS sequence"/>
</dbReference>
<keyword evidence="4 14" id="KW-0997">Cell inner membrane</keyword>
<keyword evidence="11 14" id="KW-1133">Transmembrane helix</keyword>
<comment type="function">
    <text evidence="14">Catalyzes cross-linking of the peptidoglycan cell wall.</text>
</comment>
<dbReference type="InterPro" id="IPR036138">
    <property type="entry name" value="PBP_dimer_sf"/>
</dbReference>
<organism evidence="17 18">
    <name type="scientific">Spartinivicinus poritis</name>
    <dbReference type="NCBI Taxonomy" id="2994640"/>
    <lineage>
        <taxon>Bacteria</taxon>
        <taxon>Pseudomonadati</taxon>
        <taxon>Pseudomonadota</taxon>
        <taxon>Gammaproteobacteria</taxon>
        <taxon>Oceanospirillales</taxon>
        <taxon>Zooshikellaceae</taxon>
        <taxon>Spartinivicinus</taxon>
    </lineage>
</organism>
<keyword evidence="3 14" id="KW-1003">Cell membrane</keyword>
<comment type="catalytic activity">
    <reaction evidence="14">
        <text>Preferential cleavage: (Ac)2-L-Lys-D-Ala-|-D-Ala. Also transpeptidation of peptidyl-alanyl moieties that are N-acyl substituents of D-alanine.</text>
        <dbReference type="EC" id="3.4.16.4"/>
    </reaction>
</comment>
<dbReference type="SUPFAM" id="SSF56601">
    <property type="entry name" value="beta-lactamase/transpeptidase-like"/>
    <property type="match status" value="1"/>
</dbReference>
<evidence type="ECO:0000256" key="13">
    <source>
        <dbReference type="ARBA" id="ARBA00023316"/>
    </source>
</evidence>
<evidence type="ECO:0000256" key="10">
    <source>
        <dbReference type="ARBA" id="ARBA00022984"/>
    </source>
</evidence>
<dbReference type="EMBL" id="JAPMOU010000007">
    <property type="protein sequence ID" value="MDE1461861.1"/>
    <property type="molecule type" value="Genomic_DNA"/>
</dbReference>
<dbReference type="InterPro" id="IPR005311">
    <property type="entry name" value="PBP_dimer"/>
</dbReference>
<evidence type="ECO:0000259" key="15">
    <source>
        <dbReference type="Pfam" id="PF00905"/>
    </source>
</evidence>
<feature type="active site" description="Acyl-ester intermediate" evidence="14">
    <location>
        <position position="327"/>
    </location>
</feature>
<evidence type="ECO:0000256" key="1">
    <source>
        <dbReference type="ARBA" id="ARBA00004167"/>
    </source>
</evidence>
<protein>
    <recommendedName>
        <fullName evidence="14">Peptidoglycan D,D-transpeptidase MrdA</fullName>
        <ecNumber evidence="14">3.4.16.4</ecNumber>
    </recommendedName>
    <alternativeName>
        <fullName evidence="14">Penicillin-binding protein 2</fullName>
        <shortName evidence="14">PBP-2</shortName>
    </alternativeName>
</protein>
<dbReference type="InterPro" id="IPR012338">
    <property type="entry name" value="Beta-lactam/transpept-like"/>
</dbReference>
<comment type="caution">
    <text evidence="14">Lacks conserved residue(s) required for the propagation of feature annotation.</text>
</comment>
<keyword evidence="13 14" id="KW-0961">Cell wall biogenesis/degradation</keyword>
<reference evidence="17 18" key="1">
    <citation type="submission" date="2022-11" db="EMBL/GenBank/DDBJ databases">
        <title>Spartinivicinus poritis sp. nov., isolated from scleractinian coral Porites lutea.</title>
        <authorList>
            <person name="Zhang G."/>
            <person name="Cai L."/>
            <person name="Wei Q."/>
        </authorList>
    </citation>
    <scope>NUCLEOTIDE SEQUENCE [LARGE SCALE GENOMIC DNA]</scope>
    <source>
        <strain evidence="17 18">A2-2</strain>
    </source>
</reference>
<evidence type="ECO:0000256" key="12">
    <source>
        <dbReference type="ARBA" id="ARBA00023136"/>
    </source>
</evidence>
<dbReference type="EC" id="3.4.16.4" evidence="14"/>
<evidence type="ECO:0000256" key="2">
    <source>
        <dbReference type="ARBA" id="ARBA00004236"/>
    </source>
</evidence>
<comment type="similarity">
    <text evidence="14">Belongs to the transpeptidase family. MrdA subfamily.</text>
</comment>
<name>A0ABT5U668_9GAMM</name>
<dbReference type="Pfam" id="PF00905">
    <property type="entry name" value="Transpeptidase"/>
    <property type="match status" value="1"/>
</dbReference>
<dbReference type="GO" id="GO:0009002">
    <property type="term" value="F:serine-type D-Ala-D-Ala carboxypeptidase activity"/>
    <property type="evidence" value="ECO:0007669"/>
    <property type="project" value="UniProtKB-EC"/>
</dbReference>
<evidence type="ECO:0000313" key="18">
    <source>
        <dbReference type="Proteomes" id="UP001528823"/>
    </source>
</evidence>
<gene>
    <name evidence="14 17" type="primary">mrdA</name>
    <name evidence="17" type="ORF">ORQ98_07750</name>
</gene>
<evidence type="ECO:0000256" key="6">
    <source>
        <dbReference type="ARBA" id="ARBA00022670"/>
    </source>
</evidence>
<evidence type="ECO:0000256" key="3">
    <source>
        <dbReference type="ARBA" id="ARBA00022475"/>
    </source>
</evidence>
<evidence type="ECO:0000256" key="4">
    <source>
        <dbReference type="ARBA" id="ARBA00022519"/>
    </source>
</evidence>
<dbReference type="InterPro" id="IPR001460">
    <property type="entry name" value="PCN-bd_Tpept"/>
</dbReference>
<dbReference type="PANTHER" id="PTHR30627:SF2">
    <property type="entry name" value="PEPTIDOGLYCAN D,D-TRANSPEPTIDASE MRDA"/>
    <property type="match status" value="1"/>
</dbReference>
<dbReference type="Gene3D" id="3.90.1310.10">
    <property type="entry name" value="Penicillin-binding protein 2a (Domain 2)"/>
    <property type="match status" value="1"/>
</dbReference>
<dbReference type="Gene3D" id="3.30.1390.30">
    <property type="entry name" value="Penicillin-binding protein 2a, domain 3"/>
    <property type="match status" value="1"/>
</dbReference>
<dbReference type="InterPro" id="IPR050515">
    <property type="entry name" value="Beta-lactam/transpept"/>
</dbReference>
<keyword evidence="8 14" id="KW-0378">Hydrolase</keyword>
<accession>A0ABT5U668</accession>
<keyword evidence="10 14" id="KW-0573">Peptidoglycan synthesis</keyword>
<dbReference type="SUPFAM" id="SSF56519">
    <property type="entry name" value="Penicillin binding protein dimerisation domain"/>
    <property type="match status" value="1"/>
</dbReference>
<dbReference type="HAMAP" id="MF_02081">
    <property type="entry name" value="MrdA_transpept"/>
    <property type="match status" value="1"/>
</dbReference>
<dbReference type="Gene3D" id="3.40.710.10">
    <property type="entry name" value="DD-peptidase/beta-lactamase superfamily"/>
    <property type="match status" value="1"/>
</dbReference>
<evidence type="ECO:0000256" key="9">
    <source>
        <dbReference type="ARBA" id="ARBA00022960"/>
    </source>
</evidence>
<dbReference type="PANTHER" id="PTHR30627">
    <property type="entry name" value="PEPTIDOGLYCAN D,D-TRANSPEPTIDASE"/>
    <property type="match status" value="1"/>
</dbReference>
<comment type="pathway">
    <text evidence="14">Cell wall biogenesis; peptidoglycan biosynthesis.</text>
</comment>
<feature type="domain" description="Penicillin-binding protein dimerisation" evidence="16">
    <location>
        <begin position="63"/>
        <end position="235"/>
    </location>
</feature>
<evidence type="ECO:0000256" key="5">
    <source>
        <dbReference type="ARBA" id="ARBA00022645"/>
    </source>
</evidence>
<keyword evidence="7 14" id="KW-0812">Transmembrane</keyword>
<keyword evidence="5 14" id="KW-0121">Carboxypeptidase</keyword>
<proteinExistence type="inferred from homology"/>
<dbReference type="NCBIfam" id="TIGR03423">
    <property type="entry name" value="pbp2_mrdA"/>
    <property type="match status" value="1"/>
</dbReference>
<evidence type="ECO:0000259" key="16">
    <source>
        <dbReference type="Pfam" id="PF03717"/>
    </source>
</evidence>
<evidence type="ECO:0000256" key="7">
    <source>
        <dbReference type="ARBA" id="ARBA00022692"/>
    </source>
</evidence>
<comment type="caution">
    <text evidence="17">The sequence shown here is derived from an EMBL/GenBank/DDBJ whole genome shotgun (WGS) entry which is preliminary data.</text>
</comment>
<dbReference type="InterPro" id="IPR017790">
    <property type="entry name" value="Penicillin-binding_protein_2"/>
</dbReference>
<keyword evidence="9 14" id="KW-0133">Cell shape</keyword>
<evidence type="ECO:0000256" key="11">
    <source>
        <dbReference type="ARBA" id="ARBA00022989"/>
    </source>
</evidence>
<sequence>MNDRDTLKDHRREVKIFKNRIVLAAFCLVLLTGLLLSRLFVLQVVQYEELSTKSDENRIHLKPIPPTRGLIYDTHGILLADNKPSFNLSLIKERIKDLDTTVRDLASLINISEEEVQGFYKRLRKRRAPYEPVPLKHGLTEEEIAIISVNEQRFTGVEIEAQLVRFYPQAEPFAHAVGYVGKINERELKRLDPQKYSGMRSIGKIGVERFYEEDLLGQVGYQEVETNARGRVLRVLNQQDPQPGVNLTLYLDSYLQQVSYEALAGKRGAIVAIEPKTGGILAMVSQPSYDPNLFVSGIPYKTYSVLRDHPDRPLYNRASLGEYPPASTIKPMLALAALDLGVREPSFKIFDPGYYKLPNKPRLYRNWKRGGHGWVNLERAVYVSNDTYFYDLALNMGIDDLHDYLTKFGLGKRTAMDVAEQRPGLIPSREWKEGVKGVPWFPGETLISGIGQGYMLSTPLQLATATAVIANRGKWIQPKLLKSASGEIKRELPTAPESIEVSNPAYWDFVNESMRKVVHDPRGTANYRIGKDLQYTMAGKTGTAQVVGIKQNERYDAKKLKKIHHDHGLFIAFAPIENPQIAIAVIVENGGGGSSAAAPVARKVLDAYLLPKLAEQRLAVSKSE</sequence>
<evidence type="ECO:0000313" key="17">
    <source>
        <dbReference type="EMBL" id="MDE1461861.1"/>
    </source>
</evidence>
<feature type="domain" description="Penicillin-binding protein transpeptidase" evidence="15">
    <location>
        <begin position="268"/>
        <end position="605"/>
    </location>
</feature>
<keyword evidence="18" id="KW-1185">Reference proteome</keyword>
<evidence type="ECO:0000256" key="14">
    <source>
        <dbReference type="HAMAP-Rule" id="MF_02081"/>
    </source>
</evidence>
<keyword evidence="6 14" id="KW-0645">Protease</keyword>
<evidence type="ECO:0000256" key="8">
    <source>
        <dbReference type="ARBA" id="ARBA00022801"/>
    </source>
</evidence>
<feature type="transmembrane region" description="Helical" evidence="14">
    <location>
        <begin position="21"/>
        <end position="41"/>
    </location>
</feature>
<dbReference type="RefSeq" id="WP_274688220.1">
    <property type="nucleotide sequence ID" value="NZ_JAPMOU010000007.1"/>
</dbReference>
<keyword evidence="12 14" id="KW-0472">Membrane</keyword>
<dbReference type="Pfam" id="PF03717">
    <property type="entry name" value="PBP_dimer"/>
    <property type="match status" value="1"/>
</dbReference>
<comment type="subcellular location">
    <subcellularLocation>
        <location evidence="14">Cell inner membrane</location>
        <topology evidence="14">Single-pass membrane protein</topology>
    </subcellularLocation>
    <subcellularLocation>
        <location evidence="2">Cell membrane</location>
    </subcellularLocation>
    <subcellularLocation>
        <location evidence="1">Membrane</location>
        <topology evidence="1">Single-pass membrane protein</topology>
    </subcellularLocation>
</comment>